<dbReference type="RefSeq" id="WP_170090886.1">
    <property type="nucleotide sequence ID" value="NZ_JABAFN010000058.1"/>
</dbReference>
<keyword evidence="3" id="KW-0067">ATP-binding</keyword>
<organism evidence="5 6">
    <name type="scientific">Limosilactobacillus reuteri</name>
    <name type="common">Lactobacillus reuteri</name>
    <dbReference type="NCBI Taxonomy" id="1598"/>
    <lineage>
        <taxon>Bacteria</taxon>
        <taxon>Bacillati</taxon>
        <taxon>Bacillota</taxon>
        <taxon>Bacilli</taxon>
        <taxon>Lactobacillales</taxon>
        <taxon>Lactobacillaceae</taxon>
        <taxon>Limosilactobacillus</taxon>
    </lineage>
</organism>
<dbReference type="InterPro" id="IPR027417">
    <property type="entry name" value="P-loop_NTPase"/>
</dbReference>
<proteinExistence type="predicted"/>
<dbReference type="InterPro" id="IPR014818">
    <property type="entry name" value="Phage/plasmid_primase_P4_C"/>
</dbReference>
<dbReference type="InterPro" id="IPR051620">
    <property type="entry name" value="ORF904-like_C"/>
</dbReference>
<dbReference type="Proteomes" id="UP000587270">
    <property type="component" value="Unassembled WGS sequence"/>
</dbReference>
<evidence type="ECO:0000313" key="5">
    <source>
        <dbReference type="EMBL" id="NME23019.1"/>
    </source>
</evidence>
<evidence type="ECO:0000256" key="1">
    <source>
        <dbReference type="ARBA" id="ARBA00022741"/>
    </source>
</evidence>
<dbReference type="Pfam" id="PF08706">
    <property type="entry name" value="D5_N"/>
    <property type="match status" value="1"/>
</dbReference>
<evidence type="ECO:0000259" key="4">
    <source>
        <dbReference type="PROSITE" id="PS51206"/>
    </source>
</evidence>
<protein>
    <recommendedName>
        <fullName evidence="4">SF3 helicase domain-containing protein</fullName>
    </recommendedName>
</protein>
<dbReference type="EMBL" id="JABAFN010000058">
    <property type="protein sequence ID" value="NME23019.1"/>
    <property type="molecule type" value="Genomic_DNA"/>
</dbReference>
<dbReference type="GO" id="GO:0005524">
    <property type="term" value="F:ATP binding"/>
    <property type="evidence" value="ECO:0007669"/>
    <property type="project" value="UniProtKB-KW"/>
</dbReference>
<dbReference type="InterPro" id="IPR014015">
    <property type="entry name" value="Helicase_SF3_DNA-vir"/>
</dbReference>
<gene>
    <name evidence="5" type="ORF">HF865_10100</name>
</gene>
<evidence type="ECO:0000256" key="2">
    <source>
        <dbReference type="ARBA" id="ARBA00022801"/>
    </source>
</evidence>
<sequence>MSKKISNNQSVTKVDVNDPEHIILNWDATDGEIMSAAQIFLKTGHNPHFGTTNAPKGTEVECQKNIIKKWQQMVTTLKGFQAGDKLAADKQKAEREALTFLIKVRIGGQEVKWQYCVLDHHLRTIDEVGAAARLTDICQGYIAYDIDRESWRIFNGKRWCWLGKNPTQLNQVLKLLPTIVNAEIKAKETTESNVTAGNTWPGFVKSLTTARVMREVAKLAQDEQSLGESNVRYNAYNHLINCQNGEVNLLTGELEPHNPEHRFTKICPVIYIPTASSKDWLKFLNTTFQNKQKLIDYLQIAAGDSALSGINTDRHFYIINGPGRDGKSVFLYAIGRPLGINSNDGSGFADTADIKTFMTSTFGRTGSGPSPDLANLDGLRLVVPTEPDRKSEFDEGQLKSLTGKSDVLKVRNLNSSPFSLYCQFALWIACNDIPRSSGSEAVMDRMVIIPFSHKIKPGSLEDDPNIEDKLSTTEAQQAIFAWLVQGSVKANQLRQQRAQQIKEAKKKGNLTKTIYQDPLLPYPDEVSQARDIYQYGANSAAEFLFDRLVSRSTIVNIWLASALRSGNRLIAKNGVDKFHDGEWLKARKIFNEPHLVVDSQAYISKHDLYSMYKDWAHNTEGLSHAMTMKNFNDTAKKILCEGRLHSGRVWLGIGAAPYFDGSQHYHEGVYRQALQRLAKALDNGNVTADYALSMVEPNYDVQLSDKQQAKVDNFINKNASAYCNQYKSDTSSIELPHASVPDFKSMFAK</sequence>
<dbReference type="PROSITE" id="PS51206">
    <property type="entry name" value="SF3_HELICASE_1"/>
    <property type="match status" value="1"/>
</dbReference>
<dbReference type="NCBIfam" id="TIGR01613">
    <property type="entry name" value="primase_Cterm"/>
    <property type="match status" value="1"/>
</dbReference>
<dbReference type="GO" id="GO:0016787">
    <property type="term" value="F:hydrolase activity"/>
    <property type="evidence" value="ECO:0007669"/>
    <property type="project" value="UniProtKB-KW"/>
</dbReference>
<evidence type="ECO:0000256" key="3">
    <source>
        <dbReference type="ARBA" id="ARBA00022840"/>
    </source>
</evidence>
<dbReference type="PANTHER" id="PTHR35372">
    <property type="entry name" value="ATP BINDING PROTEIN-RELATED"/>
    <property type="match status" value="1"/>
</dbReference>
<reference evidence="5 6" key="1">
    <citation type="submission" date="2020-04" db="EMBL/GenBank/DDBJ databases">
        <authorList>
            <person name="Hitch T.C.A."/>
            <person name="Wylensek D."/>
            <person name="Clavel T."/>
        </authorList>
    </citation>
    <scope>NUCLEOTIDE SEQUENCE [LARGE SCALE GENOMIC DNA]</scope>
    <source>
        <strain evidence="5 6">WCA-386-APC-4I</strain>
    </source>
</reference>
<keyword evidence="2" id="KW-0378">Hydrolase</keyword>
<keyword evidence="1" id="KW-0547">Nucleotide-binding</keyword>
<accession>A0AAW9ZIL8</accession>
<name>A0AAW9ZIL8_LIMRT</name>
<dbReference type="PANTHER" id="PTHR35372:SF2">
    <property type="entry name" value="SF3 HELICASE DOMAIN-CONTAINING PROTEIN"/>
    <property type="match status" value="1"/>
</dbReference>
<comment type="caution">
    <text evidence="5">The sequence shown here is derived from an EMBL/GenBank/DDBJ whole genome shotgun (WGS) entry which is preliminary data.</text>
</comment>
<dbReference type="AlphaFoldDB" id="A0AAW9ZIL8"/>
<dbReference type="InterPro" id="IPR006500">
    <property type="entry name" value="Helicase_put_C_phage/plasmid"/>
</dbReference>
<evidence type="ECO:0000313" key="6">
    <source>
        <dbReference type="Proteomes" id="UP000587270"/>
    </source>
</evidence>
<feature type="domain" description="SF3 helicase" evidence="4">
    <location>
        <begin position="293"/>
        <end position="464"/>
    </location>
</feature>
<dbReference type="SMART" id="SM00885">
    <property type="entry name" value="D5_N"/>
    <property type="match status" value="1"/>
</dbReference>
<dbReference type="Gene3D" id="3.40.50.300">
    <property type="entry name" value="P-loop containing nucleotide triphosphate hydrolases"/>
    <property type="match status" value="1"/>
</dbReference>